<dbReference type="EMBL" id="QXGA01004446">
    <property type="protein sequence ID" value="KAE9073377.1"/>
    <property type="molecule type" value="Genomic_DNA"/>
</dbReference>
<evidence type="ECO:0000313" key="12">
    <source>
        <dbReference type="EMBL" id="KAE9172417.1"/>
    </source>
</evidence>
<comment type="similarity">
    <text evidence="2 5">Belongs to the RxLR effector family.</text>
</comment>
<evidence type="ECO:0000313" key="18">
    <source>
        <dbReference type="Proteomes" id="UP000440367"/>
    </source>
</evidence>
<keyword evidence="3 5" id="KW-0964">Secreted</keyword>
<dbReference type="EMBL" id="QXFX01004392">
    <property type="protein sequence ID" value="KAE9064258.1"/>
    <property type="molecule type" value="Genomic_DNA"/>
</dbReference>
<proteinExistence type="inferred from homology"/>
<evidence type="ECO:0000313" key="8">
    <source>
        <dbReference type="EMBL" id="KAE9064258.1"/>
    </source>
</evidence>
<keyword evidence="4 5" id="KW-0732">Signal</keyword>
<evidence type="ECO:0000313" key="17">
    <source>
        <dbReference type="Proteomes" id="UP000437068"/>
    </source>
</evidence>
<name>A0A6A4BQZ4_9STRA</name>
<evidence type="ECO:0000313" key="19">
    <source>
        <dbReference type="Proteomes" id="UP000440732"/>
    </source>
</evidence>
<evidence type="ECO:0000313" key="14">
    <source>
        <dbReference type="EMBL" id="KAE9277363.1"/>
    </source>
</evidence>
<feature type="signal peptide" evidence="5">
    <location>
        <begin position="1"/>
        <end position="18"/>
    </location>
</feature>
<evidence type="ECO:0000256" key="3">
    <source>
        <dbReference type="ARBA" id="ARBA00022525"/>
    </source>
</evidence>
<evidence type="ECO:0000256" key="5">
    <source>
        <dbReference type="RuleBase" id="RU367124"/>
    </source>
</evidence>
<organism evidence="14 17">
    <name type="scientific">Phytophthora fragariae</name>
    <dbReference type="NCBI Taxonomy" id="53985"/>
    <lineage>
        <taxon>Eukaryota</taxon>
        <taxon>Sar</taxon>
        <taxon>Stramenopiles</taxon>
        <taxon>Oomycota</taxon>
        <taxon>Peronosporomycetes</taxon>
        <taxon>Peronosporales</taxon>
        <taxon>Peronosporaceae</taxon>
        <taxon>Phytophthora</taxon>
    </lineage>
</organism>
<evidence type="ECO:0000313" key="16">
    <source>
        <dbReference type="Proteomes" id="UP000433483"/>
    </source>
</evidence>
<evidence type="ECO:0000313" key="7">
    <source>
        <dbReference type="EMBL" id="KAE8965870.1"/>
    </source>
</evidence>
<dbReference type="EMBL" id="QXGE01003057">
    <property type="protein sequence ID" value="KAE9277363.1"/>
    <property type="molecule type" value="Genomic_DNA"/>
</dbReference>
<dbReference type="Proteomes" id="UP000441208">
    <property type="component" value="Unassembled WGS sequence"/>
</dbReference>
<comment type="domain">
    <text evidence="5">The RxLR-dEER motif acts to carry the protein into the host cell cytoplasm through binding to cell surface phosphatidylinositol-3-phosphate.</text>
</comment>
<evidence type="ECO:0000313" key="6">
    <source>
        <dbReference type="EMBL" id="KAE8920167.1"/>
    </source>
</evidence>
<evidence type="ECO:0000313" key="23">
    <source>
        <dbReference type="Proteomes" id="UP000488956"/>
    </source>
</evidence>
<dbReference type="EMBL" id="QXGC01002557">
    <property type="protein sequence ID" value="KAE9184569.1"/>
    <property type="molecule type" value="Genomic_DNA"/>
</dbReference>
<dbReference type="Proteomes" id="UP000437068">
    <property type="component" value="Unassembled WGS sequence"/>
</dbReference>
<dbReference type="Proteomes" id="UP000488956">
    <property type="component" value="Unassembled WGS sequence"/>
</dbReference>
<gene>
    <name evidence="14" type="ORF">PF001_g25689</name>
    <name evidence="12" type="ORF">PF002_g29574</name>
    <name evidence="13" type="ORF">PF004_g23617</name>
    <name evidence="11" type="ORF">PF005_g29078</name>
    <name evidence="10" type="ORF">PF006_g28753</name>
    <name evidence="9" type="ORF">PF007_g26507</name>
    <name evidence="6" type="ORF">PF009_g29536</name>
    <name evidence="8" type="ORF">PF010_g28676</name>
    <name evidence="7" type="ORF">PF011_g28133</name>
</gene>
<evidence type="ECO:0000256" key="1">
    <source>
        <dbReference type="ARBA" id="ARBA00004613"/>
    </source>
</evidence>
<evidence type="ECO:0000313" key="10">
    <source>
        <dbReference type="EMBL" id="KAE9073377.1"/>
    </source>
</evidence>
<comment type="caution">
    <text evidence="14">The sequence shown here is derived from an EMBL/GenBank/DDBJ whole genome shotgun (WGS) entry which is preliminary data.</text>
</comment>
<dbReference type="EMBL" id="QXGB01004307">
    <property type="protein sequence ID" value="KAE9166744.1"/>
    <property type="molecule type" value="Genomic_DNA"/>
</dbReference>
<dbReference type="EMBL" id="QXGF01004186">
    <property type="protein sequence ID" value="KAE8920167.1"/>
    <property type="molecule type" value="Genomic_DNA"/>
</dbReference>
<feature type="chain" id="PRO_5044948135" description="RxLR effector protein" evidence="5">
    <location>
        <begin position="19"/>
        <end position="165"/>
    </location>
</feature>
<dbReference type="Proteomes" id="UP000440732">
    <property type="component" value="Unassembled WGS sequence"/>
</dbReference>
<evidence type="ECO:0000313" key="11">
    <source>
        <dbReference type="EMBL" id="KAE9166744.1"/>
    </source>
</evidence>
<dbReference type="Proteomes" id="UP000460718">
    <property type="component" value="Unassembled WGS sequence"/>
</dbReference>
<reference evidence="15 16" key="1">
    <citation type="submission" date="2018-08" db="EMBL/GenBank/DDBJ databases">
        <title>Genomic investigation of the strawberry pathogen Phytophthora fragariae indicates pathogenicity is determined by transcriptional variation in three key races.</title>
        <authorList>
            <person name="Adams T.M."/>
            <person name="Armitage A.D."/>
            <person name="Sobczyk M.K."/>
            <person name="Bates H.J."/>
            <person name="Dunwell J.M."/>
            <person name="Nellist C.F."/>
            <person name="Harrison R.J."/>
        </authorList>
    </citation>
    <scope>NUCLEOTIDE SEQUENCE [LARGE SCALE GENOMIC DNA]</scope>
    <source>
        <strain evidence="14 17">A4</strain>
        <strain evidence="12 18">BC-1</strain>
        <strain evidence="13 22">BC-23</strain>
        <strain evidence="11 16">NOV-27</strain>
        <strain evidence="10 19">NOV-5</strain>
        <strain evidence="9 20">NOV-71</strain>
        <strain evidence="6 15">NOV-9</strain>
        <strain evidence="8 23">ONT-3</strain>
        <strain evidence="7 21">SCRP245</strain>
    </source>
</reference>
<dbReference type="EMBL" id="QXFZ01003067">
    <property type="protein sequence ID" value="KAE9071566.1"/>
    <property type="molecule type" value="Genomic_DNA"/>
</dbReference>
<dbReference type="Proteomes" id="UP000429523">
    <property type="component" value="Unassembled WGS sequence"/>
</dbReference>
<dbReference type="InterPro" id="IPR031825">
    <property type="entry name" value="RXLR"/>
</dbReference>
<dbReference type="EMBL" id="QXFW01004402">
    <property type="protein sequence ID" value="KAE8965870.1"/>
    <property type="molecule type" value="Genomic_DNA"/>
</dbReference>
<evidence type="ECO:0000256" key="4">
    <source>
        <dbReference type="ARBA" id="ARBA00022729"/>
    </source>
</evidence>
<dbReference type="EMBL" id="QXGD01004113">
    <property type="protein sequence ID" value="KAE9172417.1"/>
    <property type="molecule type" value="Genomic_DNA"/>
</dbReference>
<evidence type="ECO:0000313" key="13">
    <source>
        <dbReference type="EMBL" id="KAE9184569.1"/>
    </source>
</evidence>
<accession>A0A6A4BQZ4</accession>
<dbReference type="Proteomes" id="UP000440367">
    <property type="component" value="Unassembled WGS sequence"/>
</dbReference>
<dbReference type="Proteomes" id="UP000433483">
    <property type="component" value="Unassembled WGS sequence"/>
</dbReference>
<evidence type="ECO:0000313" key="9">
    <source>
        <dbReference type="EMBL" id="KAE9071566.1"/>
    </source>
</evidence>
<dbReference type="AlphaFoldDB" id="A0A6A4BQZ4"/>
<dbReference type="Proteomes" id="UP000476176">
    <property type="component" value="Unassembled WGS sequence"/>
</dbReference>
<comment type="subcellular location">
    <subcellularLocation>
        <location evidence="1 5">Secreted</location>
    </subcellularLocation>
</comment>
<evidence type="ECO:0000313" key="15">
    <source>
        <dbReference type="Proteomes" id="UP000429523"/>
    </source>
</evidence>
<evidence type="ECO:0000313" key="20">
    <source>
        <dbReference type="Proteomes" id="UP000441208"/>
    </source>
</evidence>
<evidence type="ECO:0000313" key="21">
    <source>
        <dbReference type="Proteomes" id="UP000460718"/>
    </source>
</evidence>
<dbReference type="OrthoDB" id="10317233at2759"/>
<evidence type="ECO:0000256" key="2">
    <source>
        <dbReference type="ARBA" id="ARBA00010400"/>
    </source>
</evidence>
<evidence type="ECO:0000313" key="22">
    <source>
        <dbReference type="Proteomes" id="UP000476176"/>
    </source>
</evidence>
<dbReference type="Pfam" id="PF16810">
    <property type="entry name" value="RXLR"/>
    <property type="match status" value="1"/>
</dbReference>
<keyword evidence="16" id="KW-1185">Reference proteome</keyword>
<sequence length="165" mass="18756">MGLCILLAVVSLLTSADAVLAFGHANQLTTFTAPNAQPWPPVLTSTQSSIALKRSLRADKKTQDNHDDVDDQEERAVQTNVFDHALDHVGNVVSTGLKESTFLKKLDDKIDLWYWRLMRKTLEKLRKQLGLDNLANIKDHSNYERWARFARSYAKRHKGYHVDGL</sequence>
<comment type="function">
    <text evidence="5">Effector that suppresses plant defense responses during pathogen infection.</text>
</comment>
<protein>
    <recommendedName>
        <fullName evidence="5">RxLR effector protein</fullName>
    </recommendedName>
</protein>